<dbReference type="GO" id="GO:0005654">
    <property type="term" value="C:nucleoplasm"/>
    <property type="evidence" value="ECO:0007669"/>
    <property type="project" value="TreeGrafter"/>
</dbReference>
<evidence type="ECO:0000259" key="3">
    <source>
        <dbReference type="Pfam" id="PF04925"/>
    </source>
</evidence>
<reference evidence="5" key="1">
    <citation type="submission" date="2021-03" db="EMBL/GenBank/DDBJ databases">
        <authorList>
            <person name="Palmer J.M."/>
        </authorList>
    </citation>
    <scope>NUCLEOTIDE SEQUENCE</scope>
    <source>
        <strain evidence="5">ARV_011</strain>
    </source>
</reference>
<dbReference type="PANTHER" id="PTHR12967:SF0">
    <property type="entry name" value="PROTEIN SHQ1 HOMOLOG"/>
    <property type="match status" value="1"/>
</dbReference>
<evidence type="ECO:0000256" key="1">
    <source>
        <dbReference type="ARBA" id="ARBA00005607"/>
    </source>
</evidence>
<evidence type="ECO:0008006" key="7">
    <source>
        <dbReference type="Google" id="ProtNLM"/>
    </source>
</evidence>
<dbReference type="PANTHER" id="PTHR12967">
    <property type="entry name" value="PROTEIN SHQ1 HOMOLOG"/>
    <property type="match status" value="1"/>
</dbReference>
<evidence type="ECO:0000256" key="2">
    <source>
        <dbReference type="SAM" id="MobiDB-lite"/>
    </source>
</evidence>
<dbReference type="Pfam" id="PF04925">
    <property type="entry name" value="SHQ1"/>
    <property type="match status" value="1"/>
</dbReference>
<feature type="region of interest" description="Disordered" evidence="2">
    <location>
        <begin position="77"/>
        <end position="101"/>
    </location>
</feature>
<dbReference type="EMBL" id="JAHMUF010000004">
    <property type="protein sequence ID" value="KAG7195172.1"/>
    <property type="molecule type" value="Genomic_DNA"/>
</dbReference>
<keyword evidence="6" id="KW-1185">Reference proteome</keyword>
<sequence length="484" mass="55735">MTKAIEMAVDDTRFVFSMTPYYLRLRLPYACIDDERSNATYDASNEVVAIKLPKAVKGQHFPDLDLSAKLLARAPPQKTGPLIEEMQPNTTEPTNERTSNDSTAVLAEEGTAFNWEIEQETPLELLGESKEVQDKSITLEPSKYGFCNQYSDIVGVSVANGNDINDVSDPEHTSFNDRVSERISKENWKFDPDSYVSEYLLSKYPSPEDGEYLYALIMSWKSPVTKTFLTWYKLVQQIPIDKRPQIMPVEFTKEEQDRMLDLPRRSLLIEPNNLQSILLTITSILFAYHFEQRENEGDHTIESAWTIGILTPQIASLESQLIEMPNNSNKNLLQAAIVASIRRALSYPLHRNYDLCMKVWDDVYYNIRGGKRSILKSLLDIRELFRVHDVLYVYDRIWLQDLCLFIMSDSVSENNVRALAHDLKKQYSQITKNDIVFEKLRLEDLDEEMDTNEEAVEIKTGYDVWSVAELEQLAEASYSDMHNS</sequence>
<proteinExistence type="inferred from homology"/>
<dbReference type="InterPro" id="IPR048696">
    <property type="entry name" value="SHQ1-like_CS"/>
</dbReference>
<evidence type="ECO:0000259" key="4">
    <source>
        <dbReference type="Pfam" id="PF21413"/>
    </source>
</evidence>
<accession>A0A9P7VC60</accession>
<name>A0A9P7VC60_9ASCO</name>
<dbReference type="InterPro" id="IPR008978">
    <property type="entry name" value="HSP20-like_chaperone"/>
</dbReference>
<dbReference type="GeneID" id="66117070"/>
<feature type="domain" description="SHQ1-like CS" evidence="4">
    <location>
        <begin position="3"/>
        <end position="71"/>
    </location>
</feature>
<evidence type="ECO:0000313" key="5">
    <source>
        <dbReference type="EMBL" id="KAG7195172.1"/>
    </source>
</evidence>
<dbReference type="Proteomes" id="UP000790833">
    <property type="component" value="Unassembled WGS sequence"/>
</dbReference>
<gene>
    <name evidence="5" type="ORF">KQ657_003696</name>
</gene>
<protein>
    <recommendedName>
        <fullName evidence="7">CS domain-containing protein</fullName>
    </recommendedName>
</protein>
<comment type="similarity">
    <text evidence="1">Belongs to the SHQ1 family.</text>
</comment>
<feature type="domain" description="Shq1 C-terminal" evidence="3">
    <location>
        <begin position="242"/>
        <end position="438"/>
    </location>
</feature>
<dbReference type="Gene3D" id="2.60.40.790">
    <property type="match status" value="1"/>
</dbReference>
<dbReference type="RefSeq" id="XP_043050719.1">
    <property type="nucleotide sequence ID" value="XM_043194395.1"/>
</dbReference>
<dbReference type="GO" id="GO:0051082">
    <property type="term" value="F:unfolded protein binding"/>
    <property type="evidence" value="ECO:0007669"/>
    <property type="project" value="TreeGrafter"/>
</dbReference>
<dbReference type="GO" id="GO:0005737">
    <property type="term" value="C:cytoplasm"/>
    <property type="evidence" value="ECO:0007669"/>
    <property type="project" value="TreeGrafter"/>
</dbReference>
<organism evidence="5 6">
    <name type="scientific">Scheffersomyces spartinae</name>
    <dbReference type="NCBI Taxonomy" id="45513"/>
    <lineage>
        <taxon>Eukaryota</taxon>
        <taxon>Fungi</taxon>
        <taxon>Dikarya</taxon>
        <taxon>Ascomycota</taxon>
        <taxon>Saccharomycotina</taxon>
        <taxon>Pichiomycetes</taxon>
        <taxon>Debaryomycetaceae</taxon>
        <taxon>Scheffersomyces</taxon>
    </lineage>
</organism>
<dbReference type="AlphaFoldDB" id="A0A9P7VC60"/>
<comment type="caution">
    <text evidence="5">The sequence shown here is derived from an EMBL/GenBank/DDBJ whole genome shotgun (WGS) entry which is preliminary data.</text>
</comment>
<dbReference type="Pfam" id="PF21413">
    <property type="entry name" value="SHQ1-like_CS"/>
    <property type="match status" value="1"/>
</dbReference>
<dbReference type="OrthoDB" id="73639at2759"/>
<dbReference type="InterPro" id="IPR007009">
    <property type="entry name" value="Shq1_C"/>
</dbReference>
<evidence type="ECO:0000313" key="6">
    <source>
        <dbReference type="Proteomes" id="UP000790833"/>
    </source>
</evidence>
<dbReference type="GO" id="GO:0000493">
    <property type="term" value="P:box H/ACA snoRNP assembly"/>
    <property type="evidence" value="ECO:0007669"/>
    <property type="project" value="InterPro"/>
</dbReference>
<dbReference type="InterPro" id="IPR039742">
    <property type="entry name" value="Shq1"/>
</dbReference>